<keyword evidence="1" id="KW-0812">Transmembrane</keyword>
<comment type="caution">
    <text evidence="4">The sequence shown here is derived from an EMBL/GenBank/DDBJ whole genome shotgun (WGS) entry which is preliminary data.</text>
</comment>
<sequence length="83" mass="9279">MENQELQTTRNQSIVTIGDWIITMILMCIPFVNFIMLLVWAFSAGTPVSKANWAKATLIFMLIGFVLVILFWGAIGGLLLSNM</sequence>
<dbReference type="RefSeq" id="WP_013613248.1">
    <property type="nucleotide sequence ID" value="NZ_BAABYK010000001.1"/>
</dbReference>
<evidence type="ECO:0000313" key="5">
    <source>
        <dbReference type="EMBL" id="RGV25085.1"/>
    </source>
</evidence>
<dbReference type="EMBL" id="QRYC01000007">
    <property type="protein sequence ID" value="RGU56918.1"/>
    <property type="molecule type" value="Genomic_DNA"/>
</dbReference>
<dbReference type="Proteomes" id="UP000284243">
    <property type="component" value="Unassembled WGS sequence"/>
</dbReference>
<dbReference type="Proteomes" id="UP001199750">
    <property type="component" value="Unassembled WGS sequence"/>
</dbReference>
<dbReference type="EMBL" id="QRYW01000024">
    <property type="protein sequence ID" value="RGV25085.1"/>
    <property type="molecule type" value="Genomic_DNA"/>
</dbReference>
<keyword evidence="1" id="KW-0472">Membrane</keyword>
<name>A0A1Y3XTY2_9BACT</name>
<dbReference type="AlphaFoldDB" id="A0A1Y3XTY2"/>
<dbReference type="EMBL" id="QSCO01000005">
    <property type="protein sequence ID" value="RGY08402.1"/>
    <property type="molecule type" value="Genomic_DNA"/>
</dbReference>
<feature type="transmembrane region" description="Helical" evidence="1">
    <location>
        <begin position="56"/>
        <end position="80"/>
    </location>
</feature>
<dbReference type="Proteomes" id="UP000284434">
    <property type="component" value="Unassembled WGS sequence"/>
</dbReference>
<evidence type="ECO:0000313" key="4">
    <source>
        <dbReference type="EMBL" id="RGU56918.1"/>
    </source>
</evidence>
<dbReference type="Proteomes" id="UP001212263">
    <property type="component" value="Unassembled WGS sequence"/>
</dbReference>
<proteinExistence type="predicted"/>
<accession>A0A1Y3XTY2</accession>
<evidence type="ECO:0000313" key="2">
    <source>
        <dbReference type="EMBL" id="MCG4959775.1"/>
    </source>
</evidence>
<feature type="transmembrane region" description="Helical" evidence="1">
    <location>
        <begin position="20"/>
        <end position="44"/>
    </location>
</feature>
<gene>
    <name evidence="5" type="ORF">DWW24_11790</name>
    <name evidence="4" type="ORF">DWW57_06885</name>
    <name evidence="6" type="ORF">DXA53_05015</name>
    <name evidence="2" type="ORF">L0P03_07925</name>
    <name evidence="3" type="ORF">PN645_06640</name>
</gene>
<keyword evidence="1" id="KW-1133">Transmembrane helix</keyword>
<evidence type="ECO:0000313" key="7">
    <source>
        <dbReference type="Proteomes" id="UP000283426"/>
    </source>
</evidence>
<dbReference type="EMBL" id="JAKNDN010000013">
    <property type="protein sequence ID" value="MCG4959775.1"/>
    <property type="molecule type" value="Genomic_DNA"/>
</dbReference>
<reference evidence="3" key="3">
    <citation type="submission" date="2023-01" db="EMBL/GenBank/DDBJ databases">
        <title>Human gut microbiome strain richness.</title>
        <authorList>
            <person name="Chen-Liaw A."/>
        </authorList>
    </citation>
    <scope>NUCLEOTIDE SEQUENCE</scope>
    <source>
        <strain evidence="3">RTP21484st1_B7_RTP21484_190118</strain>
    </source>
</reference>
<reference evidence="7 8" key="1">
    <citation type="submission" date="2018-08" db="EMBL/GenBank/DDBJ databases">
        <title>A genome reference for cultivated species of the human gut microbiota.</title>
        <authorList>
            <person name="Zou Y."/>
            <person name="Xue W."/>
            <person name="Luo G."/>
        </authorList>
    </citation>
    <scope>NUCLEOTIDE SEQUENCE [LARGE SCALE GENOMIC DNA]</scope>
    <source>
        <strain evidence="5 7">AF14-6AC</strain>
        <strain evidence="4 8">AF16-14</strain>
        <strain evidence="6 9">OF03-11</strain>
    </source>
</reference>
<dbReference type="OMA" id="SKAFLIM"/>
<evidence type="ECO:0000313" key="8">
    <source>
        <dbReference type="Proteomes" id="UP000284243"/>
    </source>
</evidence>
<dbReference type="Proteomes" id="UP000283426">
    <property type="component" value="Unassembled WGS sequence"/>
</dbReference>
<evidence type="ECO:0000313" key="6">
    <source>
        <dbReference type="EMBL" id="RGY08402.1"/>
    </source>
</evidence>
<organism evidence="4 8">
    <name type="scientific">Odoribacter splanchnicus</name>
    <dbReference type="NCBI Taxonomy" id="28118"/>
    <lineage>
        <taxon>Bacteria</taxon>
        <taxon>Pseudomonadati</taxon>
        <taxon>Bacteroidota</taxon>
        <taxon>Bacteroidia</taxon>
        <taxon>Bacteroidales</taxon>
        <taxon>Odoribacteraceae</taxon>
        <taxon>Odoribacter</taxon>
    </lineage>
</organism>
<dbReference type="GeneID" id="61276313"/>
<evidence type="ECO:0000313" key="9">
    <source>
        <dbReference type="Proteomes" id="UP000284434"/>
    </source>
</evidence>
<reference evidence="2" key="2">
    <citation type="submission" date="2022-01" db="EMBL/GenBank/DDBJ databases">
        <title>Collection of gut derived symbiotic bacterial strains cultured from healthy donors.</title>
        <authorList>
            <person name="Lin H."/>
            <person name="Kohout C."/>
            <person name="Waligurski E."/>
            <person name="Pamer E.G."/>
        </authorList>
    </citation>
    <scope>NUCLEOTIDE SEQUENCE</scope>
    <source>
        <strain evidence="2">DFI.1.149</strain>
    </source>
</reference>
<dbReference type="EMBL" id="JAQMRD010000006">
    <property type="protein sequence ID" value="MDB9222685.1"/>
    <property type="molecule type" value="Genomic_DNA"/>
</dbReference>
<protein>
    <submittedName>
        <fullName evidence="4">Uncharacterized protein</fullName>
    </submittedName>
</protein>
<evidence type="ECO:0000256" key="1">
    <source>
        <dbReference type="SAM" id="Phobius"/>
    </source>
</evidence>
<evidence type="ECO:0000313" key="3">
    <source>
        <dbReference type="EMBL" id="MDB9222685.1"/>
    </source>
</evidence>